<evidence type="ECO:0000256" key="16">
    <source>
        <dbReference type="ARBA" id="ARBA00045071"/>
    </source>
</evidence>
<reference evidence="22 23" key="1">
    <citation type="submission" date="2019-01" db="EMBL/GenBank/DDBJ databases">
        <title>A draft genome assembly of the solar-powered sea slug Elysia chlorotica.</title>
        <authorList>
            <person name="Cai H."/>
            <person name="Li Q."/>
            <person name="Fang X."/>
            <person name="Li J."/>
            <person name="Curtis N.E."/>
            <person name="Altenburger A."/>
            <person name="Shibata T."/>
            <person name="Feng M."/>
            <person name="Maeda T."/>
            <person name="Schwartz J.A."/>
            <person name="Shigenobu S."/>
            <person name="Lundholm N."/>
            <person name="Nishiyama T."/>
            <person name="Yang H."/>
            <person name="Hasebe M."/>
            <person name="Li S."/>
            <person name="Pierce S.K."/>
            <person name="Wang J."/>
        </authorList>
    </citation>
    <scope>NUCLEOTIDE SEQUENCE [LARGE SCALE GENOMIC DNA]</scope>
    <source>
        <strain evidence="22">EC2010</strain>
        <tissue evidence="22">Whole organism of an adult</tissue>
    </source>
</reference>
<keyword evidence="7" id="KW-0808">Transferase</keyword>
<dbReference type="PANTHER" id="PTHR13036:SF0">
    <property type="entry name" value="CHITOBIOSYLDIPHOSPHODOLICHOL BETA-MANNOSYLTRANSFERASE"/>
    <property type="match status" value="1"/>
</dbReference>
<dbReference type="GO" id="GO:0005789">
    <property type="term" value="C:endoplasmic reticulum membrane"/>
    <property type="evidence" value="ECO:0007669"/>
    <property type="project" value="UniProtKB-SubCell"/>
</dbReference>
<evidence type="ECO:0000256" key="13">
    <source>
        <dbReference type="ARBA" id="ARBA00031434"/>
    </source>
</evidence>
<evidence type="ECO:0000313" key="23">
    <source>
        <dbReference type="Proteomes" id="UP000271974"/>
    </source>
</evidence>
<keyword evidence="10" id="KW-0735">Signal-anchor</keyword>
<dbReference type="EC" id="2.4.1.142" evidence="3"/>
<evidence type="ECO:0000256" key="18">
    <source>
        <dbReference type="ARBA" id="ARBA00061237"/>
    </source>
</evidence>
<gene>
    <name evidence="22" type="ORF">EGW08_019440</name>
</gene>
<evidence type="ECO:0000313" key="22">
    <source>
        <dbReference type="EMBL" id="RUS72803.1"/>
    </source>
</evidence>
<dbReference type="EMBL" id="RQTK01001017">
    <property type="protein sequence ID" value="RUS72803.1"/>
    <property type="molecule type" value="Genomic_DNA"/>
</dbReference>
<comment type="subcellular location">
    <subcellularLocation>
        <location evidence="1">Endoplasmic reticulum membrane</location>
        <topology evidence="1">Single-pass membrane protein</topology>
    </subcellularLocation>
</comment>
<evidence type="ECO:0000256" key="1">
    <source>
        <dbReference type="ARBA" id="ARBA00004389"/>
    </source>
</evidence>
<evidence type="ECO:0000256" key="17">
    <source>
        <dbReference type="ARBA" id="ARBA00056362"/>
    </source>
</evidence>
<keyword evidence="5" id="KW-0597">Phosphoprotein</keyword>
<dbReference type="STRING" id="188477.A0A433SUF5"/>
<evidence type="ECO:0000256" key="11">
    <source>
        <dbReference type="ARBA" id="ARBA00022989"/>
    </source>
</evidence>
<dbReference type="GO" id="GO:0004578">
    <property type="term" value="F:chitobiosyldiphosphodolichol beta-mannosyltransferase activity"/>
    <property type="evidence" value="ECO:0007669"/>
    <property type="project" value="UniProtKB-EC"/>
</dbReference>
<evidence type="ECO:0000256" key="3">
    <source>
        <dbReference type="ARBA" id="ARBA00012611"/>
    </source>
</evidence>
<dbReference type="SUPFAM" id="SSF53756">
    <property type="entry name" value="UDP-Glycosyltransferase/glycogen phosphorylase"/>
    <property type="match status" value="1"/>
</dbReference>
<feature type="transmembrane region" description="Helical" evidence="21">
    <location>
        <begin position="7"/>
        <end position="26"/>
    </location>
</feature>
<comment type="similarity">
    <text evidence="18">Belongs to the glycosyltransferase group 1 family. Glycosyltransferase 33 subfamily.</text>
</comment>
<evidence type="ECO:0000256" key="6">
    <source>
        <dbReference type="ARBA" id="ARBA00022676"/>
    </source>
</evidence>
<evidence type="ECO:0000256" key="8">
    <source>
        <dbReference type="ARBA" id="ARBA00022692"/>
    </source>
</evidence>
<evidence type="ECO:0000256" key="4">
    <source>
        <dbReference type="ARBA" id="ARBA00015841"/>
    </source>
</evidence>
<evidence type="ECO:0000256" key="14">
    <source>
        <dbReference type="ARBA" id="ARBA00031566"/>
    </source>
</evidence>
<comment type="caution">
    <text evidence="22">The sequence shown here is derived from an EMBL/GenBank/DDBJ whole genome shotgun (WGS) entry which is preliminary data.</text>
</comment>
<keyword evidence="12 21" id="KW-0472">Membrane</keyword>
<keyword evidence="8 21" id="KW-0812">Transmembrane</keyword>
<protein>
    <recommendedName>
        <fullName evidence="4">Chitobiosyldiphosphodolichol beta-mannosyltransferase</fullName>
        <ecNumber evidence="3">2.4.1.142</ecNumber>
    </recommendedName>
    <alternativeName>
        <fullName evidence="19">Asparagine-linked glycosylation protein 1 homolog</fullName>
    </alternativeName>
    <alternativeName>
        <fullName evidence="14">Beta-1,4-mannosyltransferase</fullName>
    </alternativeName>
    <alternativeName>
        <fullName evidence="15">GDP-Man:GlcNAc2-PP-dolichol mannosyltransferase</fullName>
    </alternativeName>
    <alternativeName>
        <fullName evidence="13">GDP-mannose-dolichol diphosphochitobiose mannosyltransferase</fullName>
    </alternativeName>
</protein>
<evidence type="ECO:0000256" key="5">
    <source>
        <dbReference type="ARBA" id="ARBA00022553"/>
    </source>
</evidence>
<keyword evidence="6" id="KW-0328">Glycosyltransferase</keyword>
<evidence type="ECO:0000256" key="12">
    <source>
        <dbReference type="ARBA" id="ARBA00023136"/>
    </source>
</evidence>
<comment type="catalytic activity">
    <reaction evidence="16">
        <text>an N,N'-diacetylchitobiosyl-diphospho-di-trans,poly-cis-dolichol + GDP-alpha-D-mannose = a beta-D-Man-(1-&gt;4)-beta-D-GlcNAc-(1-&gt;4)-alpha-D-GlcNAc-diphospho-di-trans,poly-cis-dolichol + GDP + H(+)</text>
        <dbReference type="Rhea" id="RHEA:13865"/>
        <dbReference type="Rhea" id="RHEA-COMP:19510"/>
        <dbReference type="Rhea" id="RHEA-COMP:19511"/>
        <dbReference type="ChEBI" id="CHEBI:15378"/>
        <dbReference type="ChEBI" id="CHEBI:57269"/>
        <dbReference type="ChEBI" id="CHEBI:57527"/>
        <dbReference type="ChEBI" id="CHEBI:58189"/>
        <dbReference type="ChEBI" id="CHEBI:58472"/>
        <dbReference type="EC" id="2.4.1.142"/>
    </reaction>
    <physiologicalReaction direction="left-to-right" evidence="16">
        <dbReference type="Rhea" id="RHEA:13866"/>
    </physiologicalReaction>
</comment>
<dbReference type="OrthoDB" id="614844at2759"/>
<feature type="region of interest" description="Disordered" evidence="20">
    <location>
        <begin position="481"/>
        <end position="511"/>
    </location>
</feature>
<comment type="function">
    <text evidence="17">Mannosyltransferase that operates in the biosynthetic pathway of dolichol-linked oligosaccharides, the glycan precursors employed in protein asparagine (N)-glycosylation. The assembly of dolichol-linked oligosaccharides begins on the cytosolic side of the endoplasmic reticulum membrane and finishes in its lumen. The sequential addition of sugars to dolichol pyrophosphate produces dolichol-linked oligosaccharides containing fourteen sugars, including two GlcNAcs, nine mannoses and three glucoses. Once assembled, the oligosaccharide is transferred from the lipid to nascent proteins by oligosaccharyltransferases. Catalyzes, on the cytoplasmic face of the endoplasmic reticulum, the addition of the first mannose residues to the dolichol-linked oligosaccharide chain, to produce Man1GlcNAc(2)-PP-dolichol core oligosaccharide. Man1GlcNAc(2)-PP-dolichol is a substrate for ALG2, the following enzyme in the biosynthetic pathway.</text>
</comment>
<dbReference type="InterPro" id="IPR026051">
    <property type="entry name" value="ALG1-like"/>
</dbReference>
<sequence length="511" mass="58928">MSFSLDILFYTPFVFVFLYLLTNFLAKTPRNVCIVVLGDVGRSPRMQYHALSFAKEGFRVYLVGYRGSQPHEAILQNENIQLHHVKEPPAFLVYFPRLLQYILKVIWQSTMLLWTLLLLPKSSSLLIQNPPSIPTMLVSYVVCWLRRSELVIDWHNYGHTILSMALQPSHPLVKFSRWYEKKCARLSTYNICVTNAMKEDLEKNWNVRSVSVHDRPPDHFSPIEETRQHDFFFRLSKQYPVFGSSIKGCTKFTKMDSSGHVLKLLKRPALIVSSTSWTEDEDFSILLETLTEYDKSERCDDLTDIVCVITGKGPLKEFYRKKIQKQNWRKIEFCLPWLEPEDYPLLLASADLGVSLHTSSSGLDLPMKVVDMFGSGLPVCAANFKCIDELVKHNENGLVFNDNLELLEQLKTLLKGFPHNSKQLEIFRKNLLPFQQLRWHGQWKRLVLPIFQVIGGVETPSYTFPGLTRYPGWKGWGDAGTDCDPDSKKNQDGDVAMNDNDGCEAKYKKDR</sequence>
<evidence type="ECO:0000256" key="15">
    <source>
        <dbReference type="ARBA" id="ARBA00033088"/>
    </source>
</evidence>
<evidence type="ECO:0000256" key="9">
    <source>
        <dbReference type="ARBA" id="ARBA00022824"/>
    </source>
</evidence>
<evidence type="ECO:0000256" key="21">
    <source>
        <dbReference type="SAM" id="Phobius"/>
    </source>
</evidence>
<evidence type="ECO:0000256" key="19">
    <source>
        <dbReference type="ARBA" id="ARBA00082785"/>
    </source>
</evidence>
<evidence type="ECO:0000256" key="7">
    <source>
        <dbReference type="ARBA" id="ARBA00022679"/>
    </source>
</evidence>
<dbReference type="FunFam" id="3.40.50.2000:FF:000096">
    <property type="entry name" value="ALG1, chitobiosyldiphosphodolichol beta-mannosyltransferase"/>
    <property type="match status" value="1"/>
</dbReference>
<evidence type="ECO:0000256" key="20">
    <source>
        <dbReference type="SAM" id="MobiDB-lite"/>
    </source>
</evidence>
<evidence type="ECO:0000256" key="2">
    <source>
        <dbReference type="ARBA" id="ARBA00004922"/>
    </source>
</evidence>
<dbReference type="AlphaFoldDB" id="A0A433SUF5"/>
<comment type="pathway">
    <text evidence="2">Protein modification; protein glycosylation.</text>
</comment>
<keyword evidence="11 21" id="KW-1133">Transmembrane helix</keyword>
<dbReference type="Pfam" id="PF13692">
    <property type="entry name" value="Glyco_trans_1_4"/>
    <property type="match status" value="1"/>
</dbReference>
<evidence type="ECO:0000256" key="10">
    <source>
        <dbReference type="ARBA" id="ARBA00022968"/>
    </source>
</evidence>
<organism evidence="22 23">
    <name type="scientific">Elysia chlorotica</name>
    <name type="common">Eastern emerald elysia</name>
    <name type="synonym">Sea slug</name>
    <dbReference type="NCBI Taxonomy" id="188477"/>
    <lineage>
        <taxon>Eukaryota</taxon>
        <taxon>Metazoa</taxon>
        <taxon>Spiralia</taxon>
        <taxon>Lophotrochozoa</taxon>
        <taxon>Mollusca</taxon>
        <taxon>Gastropoda</taxon>
        <taxon>Heterobranchia</taxon>
        <taxon>Euthyneura</taxon>
        <taxon>Panpulmonata</taxon>
        <taxon>Sacoglossa</taxon>
        <taxon>Placobranchoidea</taxon>
        <taxon>Plakobranchidae</taxon>
        <taxon>Elysia</taxon>
    </lineage>
</organism>
<dbReference type="PANTHER" id="PTHR13036">
    <property type="entry name" value="BETA1,4 MANNOSYLTRANSFERASE"/>
    <property type="match status" value="1"/>
</dbReference>
<name>A0A433SUF5_ELYCH</name>
<proteinExistence type="inferred from homology"/>
<dbReference type="Gene3D" id="3.40.50.2000">
    <property type="entry name" value="Glycogen Phosphorylase B"/>
    <property type="match status" value="2"/>
</dbReference>
<keyword evidence="9" id="KW-0256">Endoplasmic reticulum</keyword>
<keyword evidence="23" id="KW-1185">Reference proteome</keyword>
<dbReference type="Proteomes" id="UP000271974">
    <property type="component" value="Unassembled WGS sequence"/>
</dbReference>
<accession>A0A433SUF5</accession>